<organism evidence="10 11">
    <name type="scientific">Lactobacillus amylovorus subsp. animalium DSM 16698</name>
    <dbReference type="NCBI Taxonomy" id="695563"/>
    <lineage>
        <taxon>Bacteria</taxon>
        <taxon>Bacillati</taxon>
        <taxon>Bacillota</taxon>
        <taxon>Bacilli</taxon>
        <taxon>Lactobacillales</taxon>
        <taxon>Lactobacillaceae</taxon>
        <taxon>Lactobacillus</taxon>
        <taxon>Lactobacillus amylovorus subsp. animalium</taxon>
    </lineage>
</organism>
<gene>
    <name evidence="10" type="ORF">IV44_GL001493</name>
</gene>
<dbReference type="Pfam" id="PF02080">
    <property type="entry name" value="TrkA_C"/>
    <property type="match status" value="1"/>
</dbReference>
<dbReference type="GO" id="GO:0006813">
    <property type="term" value="P:potassium ion transport"/>
    <property type="evidence" value="ECO:0007669"/>
    <property type="project" value="InterPro"/>
</dbReference>
<dbReference type="Gene3D" id="3.30.70.1450">
    <property type="entry name" value="Regulator of K+ conductance, C-terminal domain"/>
    <property type="match status" value="1"/>
</dbReference>
<feature type="transmembrane region" description="Helical" evidence="8">
    <location>
        <begin position="54"/>
        <end position="73"/>
    </location>
</feature>
<evidence type="ECO:0000256" key="3">
    <source>
        <dbReference type="ARBA" id="ARBA00022692"/>
    </source>
</evidence>
<feature type="transmembrane region" description="Helical" evidence="8">
    <location>
        <begin position="150"/>
        <end position="175"/>
    </location>
</feature>
<dbReference type="PANTHER" id="PTHR45711:SF6">
    <property type="entry name" value="CHLORIDE CHANNEL PROTEIN"/>
    <property type="match status" value="1"/>
</dbReference>
<feature type="transmembrane region" description="Helical" evidence="8">
    <location>
        <begin position="187"/>
        <end position="211"/>
    </location>
</feature>
<dbReference type="CDD" id="cd01031">
    <property type="entry name" value="EriC"/>
    <property type="match status" value="1"/>
</dbReference>
<dbReference type="SUPFAM" id="SSF116726">
    <property type="entry name" value="TrkA C-terminal domain-like"/>
    <property type="match status" value="1"/>
</dbReference>
<dbReference type="EMBL" id="JQBQ01000051">
    <property type="protein sequence ID" value="KRN88052.1"/>
    <property type="molecule type" value="Genomic_DNA"/>
</dbReference>
<dbReference type="GO" id="GO:0005247">
    <property type="term" value="F:voltage-gated chloride channel activity"/>
    <property type="evidence" value="ECO:0007669"/>
    <property type="project" value="TreeGrafter"/>
</dbReference>
<dbReference type="PATRIC" id="fig|695563.3.peg.1560"/>
<evidence type="ECO:0000313" key="11">
    <source>
        <dbReference type="Proteomes" id="UP000051529"/>
    </source>
</evidence>
<evidence type="ECO:0000256" key="7">
    <source>
        <dbReference type="ARBA" id="ARBA00023214"/>
    </source>
</evidence>
<feature type="transmembrane region" description="Helical" evidence="8">
    <location>
        <begin position="328"/>
        <end position="348"/>
    </location>
</feature>
<evidence type="ECO:0000256" key="5">
    <source>
        <dbReference type="ARBA" id="ARBA00023065"/>
    </source>
</evidence>
<feature type="transmembrane region" description="Helical" evidence="8">
    <location>
        <begin position="301"/>
        <end position="322"/>
    </location>
</feature>
<evidence type="ECO:0000259" key="9">
    <source>
        <dbReference type="PROSITE" id="PS51202"/>
    </source>
</evidence>
<dbReference type="SUPFAM" id="SSF81340">
    <property type="entry name" value="Clc chloride channel"/>
    <property type="match status" value="1"/>
</dbReference>
<protein>
    <submittedName>
        <fullName evidence="10">Voltage-gated chloride channel family protein</fullName>
    </submittedName>
</protein>
<dbReference type="Gene3D" id="1.10.3080.10">
    <property type="entry name" value="Clc chloride channel"/>
    <property type="match status" value="1"/>
</dbReference>
<dbReference type="GO" id="GO:0008324">
    <property type="term" value="F:monoatomic cation transmembrane transporter activity"/>
    <property type="evidence" value="ECO:0007669"/>
    <property type="project" value="InterPro"/>
</dbReference>
<sequence length="519" mass="56436">MKDEGNQTNIKLLLQALVVGVCTGIVVGLFRFGIEQTSAFWLHLFQLAHQNPVWFIAIIVGFIAVAVIAGYFVKQYPHVGGSGIPEVKLQLQGKLTLQWFPILWRKLIGGILVIGTGLFLGPEGPSLQLGSTIGQGVGEGFKQNKLNTRVLLATGASSGLAAAFGAPLSGALFVLEEVFHNFSPLVWMNALAGAIASNFVVSNLFGLHHALAIPYNYSFPINLYWHLIILGVLLGLLGHLYKVGLFSLKKVYAKITFLPRWLHGLIPLALLIPIAYFWPLITGPGNRLILSLPNMITKTGWGLVGLLAFYYVMRIVFSIVAYDSGLPSGIFLPILTMGALIGATYGMFMVQLGLLPQRLVVNLVIFSMAGYFAAIIRAPFTAIILITEMVGSLLHLMPLAVVAFIALLVDELLGGKPIYGLLAAAMDTSSDRKANYTGEADQMVLPVYESSKLVDKKVADIKWPDDTRVRTIRRDGGEIIPTGQTIIRGGDMLVLEFDSSQRGRVYSKMKDLQGVELDG</sequence>
<dbReference type="PANTHER" id="PTHR45711">
    <property type="entry name" value="CHLORIDE CHANNEL PROTEIN"/>
    <property type="match status" value="1"/>
</dbReference>
<reference evidence="10 11" key="1">
    <citation type="journal article" date="2015" name="Genome Announc.">
        <title>Expanding the biotechnology potential of lactobacilli through comparative genomics of 213 strains and associated genera.</title>
        <authorList>
            <person name="Sun Z."/>
            <person name="Harris H.M."/>
            <person name="McCann A."/>
            <person name="Guo C."/>
            <person name="Argimon S."/>
            <person name="Zhang W."/>
            <person name="Yang X."/>
            <person name="Jeffery I.B."/>
            <person name="Cooney J.C."/>
            <person name="Kagawa T.F."/>
            <person name="Liu W."/>
            <person name="Song Y."/>
            <person name="Salvetti E."/>
            <person name="Wrobel A."/>
            <person name="Rasinkangas P."/>
            <person name="Parkhill J."/>
            <person name="Rea M.C."/>
            <person name="O'Sullivan O."/>
            <person name="Ritari J."/>
            <person name="Douillard F.P."/>
            <person name="Paul Ross R."/>
            <person name="Yang R."/>
            <person name="Briner A.E."/>
            <person name="Felis G.E."/>
            <person name="de Vos W.M."/>
            <person name="Barrangou R."/>
            <person name="Klaenhammer T.R."/>
            <person name="Caufield P.W."/>
            <person name="Cui Y."/>
            <person name="Zhang H."/>
            <person name="O'Toole P.W."/>
        </authorList>
    </citation>
    <scope>NUCLEOTIDE SEQUENCE [LARGE SCALE GENOMIC DNA]</scope>
    <source>
        <strain evidence="10 11">DSM 16698</strain>
    </source>
</reference>
<dbReference type="Proteomes" id="UP000051529">
    <property type="component" value="Unassembled WGS sequence"/>
</dbReference>
<keyword evidence="3 8" id="KW-0812">Transmembrane</keyword>
<name>A0A0R2KNZ5_LACAM</name>
<proteinExistence type="predicted"/>
<evidence type="ECO:0000256" key="4">
    <source>
        <dbReference type="ARBA" id="ARBA00022989"/>
    </source>
</evidence>
<evidence type="ECO:0000256" key="1">
    <source>
        <dbReference type="ARBA" id="ARBA00004141"/>
    </source>
</evidence>
<dbReference type="InterPro" id="IPR036721">
    <property type="entry name" value="RCK_C_sf"/>
</dbReference>
<dbReference type="InterPro" id="IPR001807">
    <property type="entry name" value="ClC"/>
</dbReference>
<dbReference type="Pfam" id="PF00654">
    <property type="entry name" value="Voltage_CLC"/>
    <property type="match status" value="1"/>
</dbReference>
<keyword evidence="5" id="KW-0406">Ion transport</keyword>
<keyword evidence="6 8" id="KW-0472">Membrane</keyword>
<dbReference type="InterPro" id="IPR006037">
    <property type="entry name" value="RCK_C"/>
</dbReference>
<dbReference type="InterPro" id="IPR014743">
    <property type="entry name" value="Cl-channel_core"/>
</dbReference>
<feature type="domain" description="RCK C-terminal" evidence="9">
    <location>
        <begin position="428"/>
        <end position="511"/>
    </location>
</feature>
<feature type="transmembrane region" description="Helical" evidence="8">
    <location>
        <begin position="261"/>
        <end position="281"/>
    </location>
</feature>
<comment type="caution">
    <text evidence="10">The sequence shown here is derived from an EMBL/GenBank/DDBJ whole genome shotgun (WGS) entry which is preliminary data.</text>
</comment>
<evidence type="ECO:0000256" key="6">
    <source>
        <dbReference type="ARBA" id="ARBA00023136"/>
    </source>
</evidence>
<dbReference type="GO" id="GO:0005886">
    <property type="term" value="C:plasma membrane"/>
    <property type="evidence" value="ECO:0007669"/>
    <property type="project" value="TreeGrafter"/>
</dbReference>
<evidence type="ECO:0000313" key="10">
    <source>
        <dbReference type="EMBL" id="KRN88052.1"/>
    </source>
</evidence>
<evidence type="ECO:0000256" key="8">
    <source>
        <dbReference type="SAM" id="Phobius"/>
    </source>
</evidence>
<dbReference type="AlphaFoldDB" id="A0A0R2KNZ5"/>
<comment type="subcellular location">
    <subcellularLocation>
        <location evidence="1">Membrane</location>
        <topology evidence="1">Multi-pass membrane protein</topology>
    </subcellularLocation>
</comment>
<feature type="transmembrane region" description="Helical" evidence="8">
    <location>
        <begin position="360"/>
        <end position="386"/>
    </location>
</feature>
<keyword evidence="7" id="KW-0868">Chloride</keyword>
<keyword evidence="2" id="KW-0813">Transport</keyword>
<dbReference type="RefSeq" id="WP_056985803.1">
    <property type="nucleotide sequence ID" value="NZ_JQBQ01000051.1"/>
</dbReference>
<evidence type="ECO:0000256" key="2">
    <source>
        <dbReference type="ARBA" id="ARBA00022448"/>
    </source>
</evidence>
<feature type="transmembrane region" description="Helical" evidence="8">
    <location>
        <begin position="223"/>
        <end position="241"/>
    </location>
</feature>
<accession>A0A0R2KNZ5</accession>
<dbReference type="PRINTS" id="PR00762">
    <property type="entry name" value="CLCHANNEL"/>
</dbReference>
<feature type="transmembrane region" description="Helical" evidence="8">
    <location>
        <begin position="12"/>
        <end position="34"/>
    </location>
</feature>
<keyword evidence="4 8" id="KW-1133">Transmembrane helix</keyword>
<dbReference type="PROSITE" id="PS51202">
    <property type="entry name" value="RCK_C"/>
    <property type="match status" value="1"/>
</dbReference>